<organism evidence="7 8">
    <name type="scientific">Actinocatenispora comari</name>
    <dbReference type="NCBI Taxonomy" id="2807577"/>
    <lineage>
        <taxon>Bacteria</taxon>
        <taxon>Bacillati</taxon>
        <taxon>Actinomycetota</taxon>
        <taxon>Actinomycetes</taxon>
        <taxon>Micromonosporales</taxon>
        <taxon>Micromonosporaceae</taxon>
        <taxon>Actinocatenispora</taxon>
    </lineage>
</organism>
<protein>
    <submittedName>
        <fullName evidence="7">Oligopeptide ABC transporter ATP-binding protein OppF</fullName>
    </submittedName>
</protein>
<dbReference type="NCBIfam" id="NF008453">
    <property type="entry name" value="PRK11308.1"/>
    <property type="match status" value="2"/>
</dbReference>
<dbReference type="PROSITE" id="PS00211">
    <property type="entry name" value="ABC_TRANSPORTER_1"/>
    <property type="match status" value="2"/>
</dbReference>
<dbReference type="Gene3D" id="3.40.50.300">
    <property type="entry name" value="P-loop containing nucleotide triphosphate hydrolases"/>
    <property type="match status" value="2"/>
</dbReference>
<accession>A0A8J4A8M2</accession>
<keyword evidence="4 7" id="KW-0067">ATP-binding</keyword>
<dbReference type="EMBL" id="BOPO01000006">
    <property type="protein sequence ID" value="GIL25325.1"/>
    <property type="molecule type" value="Genomic_DNA"/>
</dbReference>
<feature type="domain" description="ABC transporter" evidence="6">
    <location>
        <begin position="385"/>
        <end position="623"/>
    </location>
</feature>
<feature type="region of interest" description="Disordered" evidence="5">
    <location>
        <begin position="1"/>
        <end position="25"/>
    </location>
</feature>
<evidence type="ECO:0000256" key="2">
    <source>
        <dbReference type="ARBA" id="ARBA00022448"/>
    </source>
</evidence>
<dbReference type="PROSITE" id="PS50893">
    <property type="entry name" value="ABC_TRANSPORTER_2"/>
    <property type="match status" value="2"/>
</dbReference>
<dbReference type="SUPFAM" id="SSF52540">
    <property type="entry name" value="P-loop containing nucleoside triphosphate hydrolases"/>
    <property type="match status" value="2"/>
</dbReference>
<evidence type="ECO:0000256" key="3">
    <source>
        <dbReference type="ARBA" id="ARBA00022741"/>
    </source>
</evidence>
<dbReference type="Proteomes" id="UP000614996">
    <property type="component" value="Unassembled WGS sequence"/>
</dbReference>
<dbReference type="InterPro" id="IPR003593">
    <property type="entry name" value="AAA+_ATPase"/>
</dbReference>
<dbReference type="GO" id="GO:0016887">
    <property type="term" value="F:ATP hydrolysis activity"/>
    <property type="evidence" value="ECO:0007669"/>
    <property type="project" value="InterPro"/>
</dbReference>
<feature type="domain" description="ABC transporter" evidence="6">
    <location>
        <begin position="28"/>
        <end position="280"/>
    </location>
</feature>
<proteinExistence type="inferred from homology"/>
<keyword evidence="2" id="KW-0813">Transport</keyword>
<evidence type="ECO:0000256" key="4">
    <source>
        <dbReference type="ARBA" id="ARBA00022840"/>
    </source>
</evidence>
<dbReference type="InterPro" id="IPR050319">
    <property type="entry name" value="ABC_transp_ATP-bind"/>
</dbReference>
<evidence type="ECO:0000256" key="1">
    <source>
        <dbReference type="ARBA" id="ARBA00005417"/>
    </source>
</evidence>
<evidence type="ECO:0000259" key="6">
    <source>
        <dbReference type="PROSITE" id="PS50893"/>
    </source>
</evidence>
<dbReference type="NCBIfam" id="TIGR01727">
    <property type="entry name" value="oligo_HPY"/>
    <property type="match status" value="2"/>
</dbReference>
<comment type="caution">
    <text evidence="7">The sequence shown here is derived from an EMBL/GenBank/DDBJ whole genome shotgun (WGS) entry which is preliminary data.</text>
</comment>
<reference evidence="8" key="1">
    <citation type="journal article" date="2021" name="Int. J. Syst. Evol. Microbiol.">
        <title>Actinocatenispora comari sp. nov., an endophytic actinomycete isolated from aerial parts of Comarum salesowianum.</title>
        <authorList>
            <person name="Oyunbileg N."/>
            <person name="Iizaka Y."/>
            <person name="Hamada M."/>
            <person name="Davaapurev B.O."/>
            <person name="Fukumoto A."/>
            <person name="Tsetseg B."/>
            <person name="Kato F."/>
            <person name="Tamura T."/>
            <person name="Batkhuu J."/>
            <person name="Anzai Y."/>
        </authorList>
    </citation>
    <scope>NUCLEOTIDE SEQUENCE [LARGE SCALE GENOMIC DNA]</scope>
    <source>
        <strain evidence="8">NUM-2625</strain>
    </source>
</reference>
<evidence type="ECO:0000313" key="7">
    <source>
        <dbReference type="EMBL" id="GIL25325.1"/>
    </source>
</evidence>
<keyword evidence="8" id="KW-1185">Reference proteome</keyword>
<dbReference type="Pfam" id="PF08352">
    <property type="entry name" value="oligo_HPY"/>
    <property type="match status" value="2"/>
</dbReference>
<dbReference type="GO" id="GO:0005524">
    <property type="term" value="F:ATP binding"/>
    <property type="evidence" value="ECO:0007669"/>
    <property type="project" value="UniProtKB-KW"/>
</dbReference>
<dbReference type="GO" id="GO:0055085">
    <property type="term" value="P:transmembrane transport"/>
    <property type="evidence" value="ECO:0007669"/>
    <property type="project" value="UniProtKB-ARBA"/>
</dbReference>
<dbReference type="InterPro" id="IPR003439">
    <property type="entry name" value="ABC_transporter-like_ATP-bd"/>
</dbReference>
<evidence type="ECO:0000313" key="8">
    <source>
        <dbReference type="Proteomes" id="UP000614996"/>
    </source>
</evidence>
<dbReference type="FunFam" id="3.40.50.300:FF:000016">
    <property type="entry name" value="Oligopeptide ABC transporter ATP-binding component"/>
    <property type="match status" value="2"/>
</dbReference>
<dbReference type="InterPro" id="IPR017871">
    <property type="entry name" value="ABC_transporter-like_CS"/>
</dbReference>
<comment type="similarity">
    <text evidence="1">Belongs to the ABC transporter superfamily.</text>
</comment>
<dbReference type="InterPro" id="IPR013563">
    <property type="entry name" value="Oligopep_ABC_C"/>
</dbReference>
<dbReference type="Pfam" id="PF00005">
    <property type="entry name" value="ABC_tran"/>
    <property type="match status" value="2"/>
</dbReference>
<keyword evidence="3" id="KW-0547">Nucleotide-binding</keyword>
<dbReference type="NCBIfam" id="NF007739">
    <property type="entry name" value="PRK10419.1"/>
    <property type="match status" value="2"/>
</dbReference>
<dbReference type="CDD" id="cd03257">
    <property type="entry name" value="ABC_NikE_OppD_transporters"/>
    <property type="match status" value="2"/>
</dbReference>
<name>A0A8J4A8M2_9ACTN</name>
<dbReference type="AlphaFoldDB" id="A0A8J4A8M2"/>
<dbReference type="InterPro" id="IPR027417">
    <property type="entry name" value="P-loop_NTPase"/>
</dbReference>
<dbReference type="SMART" id="SM00382">
    <property type="entry name" value="AAA"/>
    <property type="match status" value="2"/>
</dbReference>
<dbReference type="GO" id="GO:0015833">
    <property type="term" value="P:peptide transport"/>
    <property type="evidence" value="ECO:0007669"/>
    <property type="project" value="InterPro"/>
</dbReference>
<dbReference type="PANTHER" id="PTHR43776">
    <property type="entry name" value="TRANSPORT ATP-BINDING PROTEIN"/>
    <property type="match status" value="1"/>
</dbReference>
<sequence length="693" mass="74548">MRAAGSGRLRPATAEPHPVEEHPGEPALRISDLVVEFSTPAGTVRAVDHVTYQVARGETLAVVGETGSGKSVTVLAALGLLSAGNVRRVSGRAEVAGQDLLALPARERRTRLGADVAMIFQDPMSALDPVQRVGDQIAEALRAHDRALTARTARARVLELLTLVGVPQPAIRYDQYPHQFSGGMCQRVVIAMAIANRPKVLIADEPTTALDVSVQAQILELLRLAARETGAATVLITHDLGVVAEMADRAAVMYAGRIVETAPVARIFDRPQHPYTASLLASLPRLDQPQGRLRAIPGQPPDLRERSAGCAFAPRCPIGGDRPECRTERPVLVARDDGAVACHHAGQAVTLLPQPDARPSVAPPARPDDAPAVVEVVGLAKVFPIRRGLLARTVATARAVDGVDLRIGHGSTLGLVGESGCGKSTLARSLLRLLEPTAGSIRIDGADLLRANGRQLRRLRQRVQMVYQDPYSSLNPRLSVGDNAAEPLRLAGVPRTQRRRTVLELFEKVGLRPEHADRLPAEFSGGQRQRVAIARALAPSPAVVIFDEPVSALDVSVQAQVLNLLRDLQDETGVAYLFVSHDLSVVRQMADTVAVMYLGAIVETGAASQLYRRPRHPYTRALLDSIPVPDPSIRRQRVPLTGDPPDPTAATTGCRFRSRCPLGRERAACADRTPELRQVDGRWTACHFAEEVA</sequence>
<gene>
    <name evidence="7" type="primary">oppD_1</name>
    <name evidence="7" type="ORF">NUM_05800</name>
</gene>
<dbReference type="PANTHER" id="PTHR43776:SF7">
    <property type="entry name" value="D,D-DIPEPTIDE TRANSPORT ATP-BINDING PROTEIN DDPF-RELATED"/>
    <property type="match status" value="1"/>
</dbReference>
<evidence type="ECO:0000256" key="5">
    <source>
        <dbReference type="SAM" id="MobiDB-lite"/>
    </source>
</evidence>